<keyword evidence="5" id="KW-0067">ATP-binding</keyword>
<keyword evidence="1" id="KW-0723">Serine/threonine-protein kinase</keyword>
<keyword evidence="9" id="KW-1185">Reference proteome</keyword>
<sequence>MSDLNQFEHLKIQLKTIESATNNFSKDHCIGEGGFGKVYKGELLLSKGYTTGAIKRLDRTFGQGDSEFWKEVMTLSVYRHQNIVSLLGYCDEKGEKILVYEYACNKSLDSHLNNNNLKWVQRLKICIGAACGLAYLHNPAGTQQRVLHRDIKSSNILLDENWNASIADLGLSKLGPANQQYTFLVSNNTVGTIGYCDPVYIESGILTKESDVYSFGVVLFEVLCGRLCIINNDRRPHFVELVQKSYEEKNLNEIIWDKIKEEIHPKSLDEFSAIAYQCLNGERKKRPSMNKIVRKLKTALEHQEGLEVKSQKGKTKAIAIMTQELPQPQPVSATTIILDKAIENDSKSKGKDKDKSKSKDKDKSKSKRNRKSEKQQPESSTVSSKARSTAKSRVRGNKKEKAKERARARLVRVRWARVVRLASAKKRERRRAKESWNESGSGSMGGRESESESNSESDRRSGSEENRESGSGSEGGRESVSGREDGRESGSESEGGKENDSGSEGGRESDSESEGGRESDSESGGGRESDSKSETDAGIDGGESEGGSGNEGESGSESESESESEGESRSWSWEGDGRGGRGRIWGNAYGGGRRWVSDNTNARGESWGGGSSRGGNRSSSSSSDRGGGGNMSSSSSDS</sequence>
<feature type="compositionally biased region" description="Basic and acidic residues" evidence="6">
    <location>
        <begin position="456"/>
        <end position="468"/>
    </location>
</feature>
<dbReference type="FunFam" id="3.30.200.20:FF:000039">
    <property type="entry name" value="receptor-like protein kinase FERONIA"/>
    <property type="match status" value="1"/>
</dbReference>
<keyword evidence="3" id="KW-0547">Nucleotide-binding</keyword>
<dbReference type="GO" id="GO:0009506">
    <property type="term" value="C:plasmodesma"/>
    <property type="evidence" value="ECO:0007669"/>
    <property type="project" value="TreeGrafter"/>
</dbReference>
<feature type="compositionally biased region" description="Basic and acidic residues" evidence="6">
    <location>
        <begin position="397"/>
        <end position="407"/>
    </location>
</feature>
<keyword evidence="2" id="KW-0808">Transferase</keyword>
<dbReference type="GO" id="GO:0004674">
    <property type="term" value="F:protein serine/threonine kinase activity"/>
    <property type="evidence" value="ECO:0007669"/>
    <property type="project" value="UniProtKB-KW"/>
</dbReference>
<dbReference type="InterPro" id="IPR000719">
    <property type="entry name" value="Prot_kinase_dom"/>
</dbReference>
<evidence type="ECO:0000313" key="9">
    <source>
        <dbReference type="Proteomes" id="UP001177003"/>
    </source>
</evidence>
<feature type="compositionally biased region" description="Gly residues" evidence="6">
    <location>
        <begin position="539"/>
        <end position="552"/>
    </location>
</feature>
<reference evidence="8" key="1">
    <citation type="submission" date="2023-04" db="EMBL/GenBank/DDBJ databases">
        <authorList>
            <person name="Vijverberg K."/>
            <person name="Xiong W."/>
            <person name="Schranz E."/>
        </authorList>
    </citation>
    <scope>NUCLEOTIDE SEQUENCE</scope>
</reference>
<feature type="compositionally biased region" description="Basic residues" evidence="6">
    <location>
        <begin position="408"/>
        <end position="430"/>
    </location>
</feature>
<feature type="domain" description="Protein kinase" evidence="7">
    <location>
        <begin position="24"/>
        <end position="300"/>
    </location>
</feature>
<organism evidence="8 9">
    <name type="scientific">Lactuca saligna</name>
    <name type="common">Willowleaf lettuce</name>
    <dbReference type="NCBI Taxonomy" id="75948"/>
    <lineage>
        <taxon>Eukaryota</taxon>
        <taxon>Viridiplantae</taxon>
        <taxon>Streptophyta</taxon>
        <taxon>Embryophyta</taxon>
        <taxon>Tracheophyta</taxon>
        <taxon>Spermatophyta</taxon>
        <taxon>Magnoliopsida</taxon>
        <taxon>eudicotyledons</taxon>
        <taxon>Gunneridae</taxon>
        <taxon>Pentapetalae</taxon>
        <taxon>asterids</taxon>
        <taxon>campanulids</taxon>
        <taxon>Asterales</taxon>
        <taxon>Asteraceae</taxon>
        <taxon>Cichorioideae</taxon>
        <taxon>Cichorieae</taxon>
        <taxon>Lactucinae</taxon>
        <taxon>Lactuca</taxon>
    </lineage>
</organism>
<feature type="region of interest" description="Disordered" evidence="6">
    <location>
        <begin position="342"/>
        <end position="638"/>
    </location>
</feature>
<dbReference type="Pfam" id="PF07714">
    <property type="entry name" value="PK_Tyr_Ser-Thr"/>
    <property type="match status" value="1"/>
</dbReference>
<dbReference type="SUPFAM" id="SSF56112">
    <property type="entry name" value="Protein kinase-like (PK-like)"/>
    <property type="match status" value="1"/>
</dbReference>
<feature type="compositionally biased region" description="Basic and acidic residues" evidence="6">
    <location>
        <begin position="475"/>
        <end position="535"/>
    </location>
</feature>
<evidence type="ECO:0000259" key="7">
    <source>
        <dbReference type="PROSITE" id="PS50011"/>
    </source>
</evidence>
<dbReference type="InterPro" id="IPR008271">
    <property type="entry name" value="Ser/Thr_kinase_AS"/>
</dbReference>
<dbReference type="GO" id="GO:0005524">
    <property type="term" value="F:ATP binding"/>
    <property type="evidence" value="ECO:0007669"/>
    <property type="project" value="UniProtKB-KW"/>
</dbReference>
<feature type="compositionally biased region" description="Polar residues" evidence="6">
    <location>
        <begin position="377"/>
        <end position="387"/>
    </location>
</feature>
<evidence type="ECO:0000256" key="3">
    <source>
        <dbReference type="ARBA" id="ARBA00022741"/>
    </source>
</evidence>
<evidence type="ECO:0000256" key="5">
    <source>
        <dbReference type="ARBA" id="ARBA00022840"/>
    </source>
</evidence>
<evidence type="ECO:0000256" key="6">
    <source>
        <dbReference type="SAM" id="MobiDB-lite"/>
    </source>
</evidence>
<dbReference type="InterPro" id="IPR001245">
    <property type="entry name" value="Ser-Thr/Tyr_kinase_cat_dom"/>
</dbReference>
<name>A0AA35Z2V2_LACSI</name>
<dbReference type="Gene3D" id="3.30.200.20">
    <property type="entry name" value="Phosphorylase Kinase, domain 1"/>
    <property type="match status" value="1"/>
</dbReference>
<dbReference type="SMART" id="SM00220">
    <property type="entry name" value="S_TKc"/>
    <property type="match status" value="1"/>
</dbReference>
<proteinExistence type="predicted"/>
<dbReference type="EMBL" id="OX465081">
    <property type="protein sequence ID" value="CAI9284858.1"/>
    <property type="molecule type" value="Genomic_DNA"/>
</dbReference>
<keyword evidence="4" id="KW-0418">Kinase</keyword>
<dbReference type="PROSITE" id="PS00108">
    <property type="entry name" value="PROTEIN_KINASE_ST"/>
    <property type="match status" value="1"/>
</dbReference>
<accession>A0AA35Z2V2</accession>
<feature type="compositionally biased region" description="Low complexity" evidence="6">
    <location>
        <begin position="614"/>
        <end position="624"/>
    </location>
</feature>
<gene>
    <name evidence="8" type="ORF">LSALG_LOCUS24365</name>
</gene>
<dbReference type="Proteomes" id="UP001177003">
    <property type="component" value="Chromosome 5"/>
</dbReference>
<protein>
    <recommendedName>
        <fullName evidence="7">Protein kinase domain-containing protein</fullName>
    </recommendedName>
</protein>
<dbReference type="PROSITE" id="PS50011">
    <property type="entry name" value="PROTEIN_KINASE_DOM"/>
    <property type="match status" value="1"/>
</dbReference>
<dbReference type="InterPro" id="IPR045272">
    <property type="entry name" value="ANXUR1/2-like"/>
</dbReference>
<dbReference type="PANTHER" id="PTHR27003:SF359">
    <property type="entry name" value="SERINE_THREONINE-PROTEIN KINASE UNC-51-RELATED"/>
    <property type="match status" value="1"/>
</dbReference>
<feature type="compositionally biased region" description="Acidic residues" evidence="6">
    <location>
        <begin position="554"/>
        <end position="565"/>
    </location>
</feature>
<evidence type="ECO:0000256" key="1">
    <source>
        <dbReference type="ARBA" id="ARBA00022527"/>
    </source>
</evidence>
<dbReference type="PANTHER" id="PTHR27003">
    <property type="entry name" value="OS07G0166700 PROTEIN"/>
    <property type="match status" value="1"/>
</dbReference>
<evidence type="ECO:0000256" key="2">
    <source>
        <dbReference type="ARBA" id="ARBA00022679"/>
    </source>
</evidence>
<feature type="compositionally biased region" description="Basic and acidic residues" evidence="6">
    <location>
        <begin position="342"/>
        <end position="363"/>
    </location>
</feature>
<dbReference type="Gene3D" id="1.10.510.10">
    <property type="entry name" value="Transferase(Phosphotransferase) domain 1"/>
    <property type="match status" value="1"/>
</dbReference>
<dbReference type="GO" id="GO:0005886">
    <property type="term" value="C:plasma membrane"/>
    <property type="evidence" value="ECO:0007669"/>
    <property type="project" value="TreeGrafter"/>
</dbReference>
<evidence type="ECO:0000313" key="8">
    <source>
        <dbReference type="EMBL" id="CAI9284858.1"/>
    </source>
</evidence>
<dbReference type="GO" id="GO:0004714">
    <property type="term" value="F:transmembrane receptor protein tyrosine kinase activity"/>
    <property type="evidence" value="ECO:0007669"/>
    <property type="project" value="InterPro"/>
</dbReference>
<dbReference type="AlphaFoldDB" id="A0AA35Z2V2"/>
<dbReference type="InterPro" id="IPR011009">
    <property type="entry name" value="Kinase-like_dom_sf"/>
</dbReference>
<evidence type="ECO:0000256" key="4">
    <source>
        <dbReference type="ARBA" id="ARBA00022777"/>
    </source>
</evidence>